<dbReference type="PANTHER" id="PTHR34819">
    <property type="entry name" value="LARGE CYSTEINE-RICH PERIPLASMIC PROTEIN OMCB"/>
    <property type="match status" value="1"/>
</dbReference>
<dbReference type="NCBIfam" id="TIGR04226">
    <property type="entry name" value="RrgB_K2N_iso_D2"/>
    <property type="match status" value="1"/>
</dbReference>
<dbReference type="RefSeq" id="WP_249289969.1">
    <property type="nucleotide sequence ID" value="NZ_JACRSQ010000025.1"/>
</dbReference>
<keyword evidence="3" id="KW-1133">Transmembrane helix</keyword>
<dbReference type="EMBL" id="JACRSQ010000025">
    <property type="protein sequence ID" value="MBC8544580.1"/>
    <property type="molecule type" value="Genomic_DNA"/>
</dbReference>
<evidence type="ECO:0000259" key="5">
    <source>
        <dbReference type="Pfam" id="PF01345"/>
    </source>
</evidence>
<keyword evidence="7" id="KW-1185">Reference proteome</keyword>
<sequence length="916" mass="97742">MKAHPIRKIMGMVLAILVISTLLPTAASAGASPNVSPQKVENSDVGTYASLVSATPYGLATGHQISVKIYKVVLDSSKPLGYQNPELVDTIVVTCTDGTTHSGYNHFVPLKNFHPNNVGLSTTDWVGWQFNGYYSGGKGSSTFTQYTSSTVNATANVTGSEPYPCSKNMYLIYNEAAPEYTYTVQYDGNGGTPSRYSETSGTTTATSWTCNLNATATREGYEFKGWSTTSGEDNGGNKVTSVTLNGSKQTATVYAIWEKDKTTITNDYVVKVFKGVEGSQIPANFSMTYTVTSGQNSGEQYASGTLSEYTSAVVDGNPAYKYQIPSFQLPSDVTSYYVNVTEHNADVDGYTHTASWSSSQYTNGQTNYEQVTYLYNTYDKQVQPVPEITISKSVSPETAKQGDSVTYTITVTNTGNVPLTDVVVTDSLPEGLSAPTNHTEPDGVLYSSNNGNIQWSISALAVGESRTMTVTATVISDKQIPANTAAATAEELNGSTVTATSAPVEVTPEDKWITVSWVDGFGNQIKTVSIQEGADYTHEYPAAPAYPGYTFLSWSDPVTDADGNITITAQWTKDTPPSLEIDWTKLTVEKTVNSTGSVKPGETVAYTIKVTNNTGKALADITVSEKLDPNLTFVSADPAGQYNAETGIWTIPSLANGNTATLTIQAAVNSGVAHKTVIKNTAIITDAAAGDDEKLPEDKKPTDNADVTVDTPVTPPISIQPDWDKLTIEKSADSTGSVKPGDTVTYTIKVINNTGMELTNVSVLETLDANLTLVSANPAEQYNAGNGIWTISAIANGQTVTITIKATVNSGVADRTVIQNTATIIDATADGGNLPDRYKIRDNADVTVTNPQIEPDPVEPVEPAEPTDPPKATEPTDSPKTGDNSNMMMLWIALFVSGNAFVGMILYGRKRRVSDK</sequence>
<dbReference type="AlphaFoldDB" id="A0A926I2R2"/>
<dbReference type="InterPro" id="IPR047589">
    <property type="entry name" value="DUF11_rpt"/>
</dbReference>
<organism evidence="6 7">
    <name type="scientific">Bianquea renquensis</name>
    <dbReference type="NCBI Taxonomy" id="2763661"/>
    <lineage>
        <taxon>Bacteria</taxon>
        <taxon>Bacillati</taxon>
        <taxon>Bacillota</taxon>
        <taxon>Clostridia</taxon>
        <taxon>Eubacteriales</taxon>
        <taxon>Bianqueaceae</taxon>
        <taxon>Bianquea</taxon>
    </lineage>
</organism>
<feature type="signal peptide" evidence="4">
    <location>
        <begin position="1"/>
        <end position="29"/>
    </location>
</feature>
<dbReference type="NCBIfam" id="TIGR01451">
    <property type="entry name" value="B_ant_repeat"/>
    <property type="match status" value="3"/>
</dbReference>
<keyword evidence="3" id="KW-0472">Membrane</keyword>
<keyword evidence="4" id="KW-0732">Signal</keyword>
<evidence type="ECO:0000256" key="1">
    <source>
        <dbReference type="ARBA" id="ARBA00004196"/>
    </source>
</evidence>
<keyword evidence="3" id="KW-0812">Transmembrane</keyword>
<evidence type="ECO:0000256" key="2">
    <source>
        <dbReference type="SAM" id="MobiDB-lite"/>
    </source>
</evidence>
<evidence type="ECO:0000256" key="3">
    <source>
        <dbReference type="SAM" id="Phobius"/>
    </source>
</evidence>
<dbReference type="Gene3D" id="2.60.40.1170">
    <property type="entry name" value="Mu homology domain, subdomain B"/>
    <property type="match status" value="2"/>
</dbReference>
<feature type="region of interest" description="Disordered" evidence="2">
    <location>
        <begin position="844"/>
        <end position="883"/>
    </location>
</feature>
<evidence type="ECO:0000313" key="6">
    <source>
        <dbReference type="EMBL" id="MBC8544580.1"/>
    </source>
</evidence>
<comment type="subcellular location">
    <subcellularLocation>
        <location evidence="1">Cell envelope</location>
    </subcellularLocation>
</comment>
<dbReference type="Pfam" id="PF09479">
    <property type="entry name" value="Flg_new"/>
    <property type="match status" value="1"/>
</dbReference>
<dbReference type="Pfam" id="PF01345">
    <property type="entry name" value="DUF11"/>
    <property type="match status" value="3"/>
</dbReference>
<feature type="chain" id="PRO_5039014553" evidence="4">
    <location>
        <begin position="30"/>
        <end position="916"/>
    </location>
</feature>
<dbReference type="InterPro" id="IPR051172">
    <property type="entry name" value="Chlamydia_OmcB"/>
</dbReference>
<dbReference type="Proteomes" id="UP000657006">
    <property type="component" value="Unassembled WGS sequence"/>
</dbReference>
<dbReference type="Gene3D" id="2.60.40.740">
    <property type="match status" value="1"/>
</dbReference>
<feature type="domain" description="DUF11" evidence="5">
    <location>
        <begin position="726"/>
        <end position="830"/>
    </location>
</feature>
<accession>A0A926I2R2</accession>
<gene>
    <name evidence="6" type="ORF">H8730_13615</name>
</gene>
<dbReference type="GO" id="GO:0030313">
    <property type="term" value="C:cell envelope"/>
    <property type="evidence" value="ECO:0007669"/>
    <property type="project" value="UniProtKB-SubCell"/>
</dbReference>
<feature type="domain" description="DUF11" evidence="5">
    <location>
        <begin position="586"/>
        <end position="693"/>
    </location>
</feature>
<dbReference type="InterPro" id="IPR001434">
    <property type="entry name" value="OmcB-like_DUF11"/>
</dbReference>
<dbReference type="Gene3D" id="2.60.40.4270">
    <property type="entry name" value="Listeria-Bacteroides repeat domain"/>
    <property type="match status" value="1"/>
</dbReference>
<feature type="region of interest" description="Disordered" evidence="2">
    <location>
        <begin position="692"/>
        <end position="715"/>
    </location>
</feature>
<dbReference type="InterPro" id="IPR042229">
    <property type="entry name" value="Listeria/Bacterioides_rpt_sf"/>
</dbReference>
<evidence type="ECO:0000313" key="7">
    <source>
        <dbReference type="Proteomes" id="UP000657006"/>
    </source>
</evidence>
<name>A0A926I2R2_9FIRM</name>
<feature type="transmembrane region" description="Helical" evidence="3">
    <location>
        <begin position="888"/>
        <end position="907"/>
    </location>
</feature>
<feature type="domain" description="DUF11" evidence="5">
    <location>
        <begin position="388"/>
        <end position="491"/>
    </location>
</feature>
<feature type="compositionally biased region" description="Basic and acidic residues" evidence="2">
    <location>
        <begin position="692"/>
        <end position="703"/>
    </location>
</feature>
<comment type="caution">
    <text evidence="6">The sequence shown here is derived from an EMBL/GenBank/DDBJ whole genome shotgun (WGS) entry which is preliminary data.</text>
</comment>
<proteinExistence type="predicted"/>
<dbReference type="InterPro" id="IPR013378">
    <property type="entry name" value="InlB-like_B-rpt"/>
</dbReference>
<reference evidence="6" key="1">
    <citation type="submission" date="2020-08" db="EMBL/GenBank/DDBJ databases">
        <title>Genome public.</title>
        <authorList>
            <person name="Liu C."/>
            <person name="Sun Q."/>
        </authorList>
    </citation>
    <scope>NUCLEOTIDE SEQUENCE</scope>
    <source>
        <strain evidence="6">NSJ-32</strain>
    </source>
</reference>
<dbReference type="InterPro" id="IPR026466">
    <property type="entry name" value="Fim_isopep_form_D2_dom"/>
</dbReference>
<dbReference type="PANTHER" id="PTHR34819:SF3">
    <property type="entry name" value="CELL SURFACE PROTEIN"/>
    <property type="match status" value="1"/>
</dbReference>
<dbReference type="NCBIfam" id="TIGR02543">
    <property type="entry name" value="List_Bact_rpt"/>
    <property type="match status" value="1"/>
</dbReference>
<evidence type="ECO:0000256" key="4">
    <source>
        <dbReference type="SAM" id="SignalP"/>
    </source>
</evidence>
<protein>
    <submittedName>
        <fullName evidence="6">DUF11 domain-containing protein</fullName>
    </submittedName>
</protein>